<organism evidence="2 3">
    <name type="scientific">Heliocybe sulcata</name>
    <dbReference type="NCBI Taxonomy" id="5364"/>
    <lineage>
        <taxon>Eukaryota</taxon>
        <taxon>Fungi</taxon>
        <taxon>Dikarya</taxon>
        <taxon>Basidiomycota</taxon>
        <taxon>Agaricomycotina</taxon>
        <taxon>Agaricomycetes</taxon>
        <taxon>Gloeophyllales</taxon>
        <taxon>Gloeophyllaceae</taxon>
        <taxon>Heliocybe</taxon>
    </lineage>
</organism>
<protein>
    <submittedName>
        <fullName evidence="2">Uncharacterized protein</fullName>
    </submittedName>
</protein>
<feature type="compositionally biased region" description="Pro residues" evidence="1">
    <location>
        <begin position="349"/>
        <end position="367"/>
    </location>
</feature>
<reference evidence="2 3" key="1">
    <citation type="journal article" date="2019" name="Nat. Ecol. Evol.">
        <title>Megaphylogeny resolves global patterns of mushroom evolution.</title>
        <authorList>
            <person name="Varga T."/>
            <person name="Krizsan K."/>
            <person name="Foldi C."/>
            <person name="Dima B."/>
            <person name="Sanchez-Garcia M."/>
            <person name="Sanchez-Ramirez S."/>
            <person name="Szollosi G.J."/>
            <person name="Szarkandi J.G."/>
            <person name="Papp V."/>
            <person name="Albert L."/>
            <person name="Andreopoulos W."/>
            <person name="Angelini C."/>
            <person name="Antonin V."/>
            <person name="Barry K.W."/>
            <person name="Bougher N.L."/>
            <person name="Buchanan P."/>
            <person name="Buyck B."/>
            <person name="Bense V."/>
            <person name="Catcheside P."/>
            <person name="Chovatia M."/>
            <person name="Cooper J."/>
            <person name="Damon W."/>
            <person name="Desjardin D."/>
            <person name="Finy P."/>
            <person name="Geml J."/>
            <person name="Haridas S."/>
            <person name="Hughes K."/>
            <person name="Justo A."/>
            <person name="Karasinski D."/>
            <person name="Kautmanova I."/>
            <person name="Kiss B."/>
            <person name="Kocsube S."/>
            <person name="Kotiranta H."/>
            <person name="LaButti K.M."/>
            <person name="Lechner B.E."/>
            <person name="Liimatainen K."/>
            <person name="Lipzen A."/>
            <person name="Lukacs Z."/>
            <person name="Mihaltcheva S."/>
            <person name="Morgado L.N."/>
            <person name="Niskanen T."/>
            <person name="Noordeloos M.E."/>
            <person name="Ohm R.A."/>
            <person name="Ortiz-Santana B."/>
            <person name="Ovrebo C."/>
            <person name="Racz N."/>
            <person name="Riley R."/>
            <person name="Savchenko A."/>
            <person name="Shiryaev A."/>
            <person name="Soop K."/>
            <person name="Spirin V."/>
            <person name="Szebenyi C."/>
            <person name="Tomsovsky M."/>
            <person name="Tulloss R.E."/>
            <person name="Uehling J."/>
            <person name="Grigoriev I.V."/>
            <person name="Vagvolgyi C."/>
            <person name="Papp T."/>
            <person name="Martin F.M."/>
            <person name="Miettinen O."/>
            <person name="Hibbett D.S."/>
            <person name="Nagy L.G."/>
        </authorList>
    </citation>
    <scope>NUCLEOTIDE SEQUENCE [LARGE SCALE GENOMIC DNA]</scope>
    <source>
        <strain evidence="2 3">OMC1185</strain>
    </source>
</reference>
<accession>A0A5C3N2I3</accession>
<keyword evidence="3" id="KW-1185">Reference proteome</keyword>
<feature type="region of interest" description="Disordered" evidence="1">
    <location>
        <begin position="208"/>
        <end position="256"/>
    </location>
</feature>
<feature type="compositionally biased region" description="Basic and acidic residues" evidence="1">
    <location>
        <begin position="208"/>
        <end position="226"/>
    </location>
</feature>
<dbReference type="OrthoDB" id="3269282at2759"/>
<feature type="region of interest" description="Disordered" evidence="1">
    <location>
        <begin position="1"/>
        <end position="20"/>
    </location>
</feature>
<feature type="compositionally biased region" description="Low complexity" evidence="1">
    <location>
        <begin position="336"/>
        <end position="348"/>
    </location>
</feature>
<gene>
    <name evidence="2" type="ORF">OE88DRAFT_1664952</name>
</gene>
<proteinExistence type="predicted"/>
<feature type="region of interest" description="Disordered" evidence="1">
    <location>
        <begin position="268"/>
        <end position="415"/>
    </location>
</feature>
<feature type="region of interest" description="Disordered" evidence="1">
    <location>
        <begin position="167"/>
        <end position="191"/>
    </location>
</feature>
<sequence>MSSDTASTSTPSALSASSDALTGRAVRFEQECALIPEPVWKSRRPRLVMKSYSLPLWNRKSGGSAVSDSEVDDKEEGLFLKVSVPKFISGSPTMTRERSDEAPPSPLQSCLVRNEPGSPRSPRLRRQCSTPLPPRADLLTIPLRSCCLDCYPVTEESLKEGMEWKERFSRGARRRRNSSVSSDESFTRYGESVHHGCLQGKVLSVDEVDKRKRSSESADDGKRGRDPAIVSLNDEEPGIRRCSPSPGLGINTSSLPRASPIMEENEDELFPLPSPRRSPQNSPTGSTSCLSPKEDSDSIVRSPLQASSSNESLSGAPSKPSPTMKKCGKGFLAPDPSLWLPSPTTDSPPSLPSPALPSPPASAPPHPRASKPIDIPASFSRREPSSSSDVSDQEYVMVGTSPRGISPETRTKRRSSLQLHMHIPGPASLLRAGADVLKGVGFVGGAPMSS</sequence>
<evidence type="ECO:0000313" key="2">
    <source>
        <dbReference type="EMBL" id="TFK47971.1"/>
    </source>
</evidence>
<feature type="compositionally biased region" description="Polar residues" evidence="1">
    <location>
        <begin position="304"/>
        <end position="315"/>
    </location>
</feature>
<feature type="region of interest" description="Disordered" evidence="1">
    <location>
        <begin position="90"/>
        <end position="131"/>
    </location>
</feature>
<dbReference type="EMBL" id="ML213521">
    <property type="protein sequence ID" value="TFK47971.1"/>
    <property type="molecule type" value="Genomic_DNA"/>
</dbReference>
<name>A0A5C3N2I3_9AGAM</name>
<dbReference type="Proteomes" id="UP000305948">
    <property type="component" value="Unassembled WGS sequence"/>
</dbReference>
<evidence type="ECO:0000313" key="3">
    <source>
        <dbReference type="Proteomes" id="UP000305948"/>
    </source>
</evidence>
<feature type="compositionally biased region" description="Polar residues" evidence="1">
    <location>
        <begin position="277"/>
        <end position="290"/>
    </location>
</feature>
<evidence type="ECO:0000256" key="1">
    <source>
        <dbReference type="SAM" id="MobiDB-lite"/>
    </source>
</evidence>
<dbReference type="AlphaFoldDB" id="A0A5C3N2I3"/>
<dbReference type="STRING" id="5364.A0A5C3N2I3"/>